<evidence type="ECO:0000256" key="3">
    <source>
        <dbReference type="ARBA" id="ARBA00039140"/>
    </source>
</evidence>
<name>A0A7G9Y1E8_9EURY</name>
<dbReference type="InterPro" id="IPR035909">
    <property type="entry name" value="CheB_C"/>
</dbReference>
<evidence type="ECO:0000259" key="7">
    <source>
        <dbReference type="PROSITE" id="PS50110"/>
    </source>
</evidence>
<dbReference type="Gene3D" id="3.40.50.180">
    <property type="entry name" value="Methylesterase CheB, C-terminal domain"/>
    <property type="match status" value="1"/>
</dbReference>
<dbReference type="GO" id="GO:0000156">
    <property type="term" value="F:phosphorelay response regulator activity"/>
    <property type="evidence" value="ECO:0007669"/>
    <property type="project" value="InterPro"/>
</dbReference>
<dbReference type="AlphaFoldDB" id="A0A7G9Y1E8"/>
<gene>
    <name evidence="9" type="primary">cheB</name>
    <name evidence="9" type="ORF">ADJAJEDA_00001</name>
    <name evidence="10" type="ORF">FFEDGKNF_00001</name>
</gene>
<dbReference type="GO" id="GO:0008984">
    <property type="term" value="F:protein-glutamate methylesterase activity"/>
    <property type="evidence" value="ECO:0007669"/>
    <property type="project" value="UniProtKB-EC"/>
</dbReference>
<dbReference type="GO" id="GO:0005737">
    <property type="term" value="C:cytoplasm"/>
    <property type="evidence" value="ECO:0007669"/>
    <property type="project" value="InterPro"/>
</dbReference>
<dbReference type="PROSITE" id="PS50110">
    <property type="entry name" value="RESPONSE_REGULATORY"/>
    <property type="match status" value="1"/>
</dbReference>
<dbReference type="EC" id="3.1.1.61" evidence="3"/>
<dbReference type="CDD" id="cd16432">
    <property type="entry name" value="CheB_Rec"/>
    <property type="match status" value="1"/>
</dbReference>
<evidence type="ECO:0000256" key="4">
    <source>
        <dbReference type="ARBA" id="ARBA00048267"/>
    </source>
</evidence>
<dbReference type="SUPFAM" id="SSF52172">
    <property type="entry name" value="CheY-like"/>
    <property type="match status" value="1"/>
</dbReference>
<evidence type="ECO:0000256" key="5">
    <source>
        <dbReference type="PROSITE-ProRule" id="PRU00050"/>
    </source>
</evidence>
<dbReference type="Gene3D" id="3.40.50.2300">
    <property type="match status" value="1"/>
</dbReference>
<evidence type="ECO:0000256" key="2">
    <source>
        <dbReference type="ARBA" id="ARBA00022801"/>
    </source>
</evidence>
<comment type="catalytic activity">
    <reaction evidence="4">
        <text>[protein]-L-glutamate 5-O-methyl ester + H2O = L-glutamyl-[protein] + methanol + H(+)</text>
        <dbReference type="Rhea" id="RHEA:23236"/>
        <dbReference type="Rhea" id="RHEA-COMP:10208"/>
        <dbReference type="Rhea" id="RHEA-COMP:10311"/>
        <dbReference type="ChEBI" id="CHEBI:15377"/>
        <dbReference type="ChEBI" id="CHEBI:15378"/>
        <dbReference type="ChEBI" id="CHEBI:17790"/>
        <dbReference type="ChEBI" id="CHEBI:29973"/>
        <dbReference type="ChEBI" id="CHEBI:82795"/>
        <dbReference type="EC" id="3.1.1.61"/>
    </reaction>
</comment>
<feature type="modified residue" description="4-aspartylphosphate" evidence="6">
    <location>
        <position position="5"/>
    </location>
</feature>
<dbReference type="Pfam" id="PF01339">
    <property type="entry name" value="CheB_methylest"/>
    <property type="match status" value="1"/>
</dbReference>
<dbReference type="Pfam" id="PF00072">
    <property type="entry name" value="Response_reg"/>
    <property type="match status" value="1"/>
</dbReference>
<protein>
    <recommendedName>
        <fullName evidence="3">protein-glutamate methylesterase</fullName>
        <ecNumber evidence="3">3.1.1.61</ecNumber>
    </recommendedName>
</protein>
<sequence>MVTLDVEMPKMDGLTALGHIMHECPVPVIMCSTLTQKGADATFTALDRGAVDYVQKPSGAISLDVRKVQSELIGKIKAAAQAKIRKKTHVGNKRPESLKYTPKSKTKIIAIGTSTGGPSALAEVIPRFPANTPPMLIVQHMPAGFTKTFAERLNAESQITVKEASAGDEIKPGLALLAPGDYHMTVGKDGRVHLNKNPKTHGVRPAVNPMMITASEVYKSGMVGVIMTGMGRDGTDGIVAIKNNGGATIAQDEESCVVYGMPQEAYKTGKVDRVVSLSQIPVEVLRKC</sequence>
<proteinExistence type="predicted"/>
<evidence type="ECO:0000256" key="6">
    <source>
        <dbReference type="PROSITE-ProRule" id="PRU00169"/>
    </source>
</evidence>
<dbReference type="CDD" id="cd17541">
    <property type="entry name" value="REC_CheB-like"/>
    <property type="match status" value="1"/>
</dbReference>
<keyword evidence="6" id="KW-0597">Phosphoprotein</keyword>
<evidence type="ECO:0000313" key="10">
    <source>
        <dbReference type="EMBL" id="QNO49046.1"/>
    </source>
</evidence>
<evidence type="ECO:0000259" key="8">
    <source>
        <dbReference type="PROSITE" id="PS50122"/>
    </source>
</evidence>
<dbReference type="InterPro" id="IPR000673">
    <property type="entry name" value="Sig_transdc_resp-reg_Me-estase"/>
</dbReference>
<accession>A0A7G9Y1E8</accession>
<dbReference type="NCBIfam" id="NF001965">
    <property type="entry name" value="PRK00742.1"/>
    <property type="match status" value="1"/>
</dbReference>
<dbReference type="PANTHER" id="PTHR42872">
    <property type="entry name" value="PROTEIN-GLUTAMATE METHYLESTERASE/PROTEIN-GLUTAMINE GLUTAMINASE"/>
    <property type="match status" value="1"/>
</dbReference>
<organism evidence="9">
    <name type="scientific">Candidatus Methanogaster sp. ANME-2c ERB4</name>
    <dbReference type="NCBI Taxonomy" id="2759911"/>
    <lineage>
        <taxon>Archaea</taxon>
        <taxon>Methanobacteriati</taxon>
        <taxon>Methanobacteriota</taxon>
        <taxon>Stenosarchaea group</taxon>
        <taxon>Methanomicrobia</taxon>
        <taxon>Methanosarcinales</taxon>
        <taxon>ANME-2 cluster</taxon>
        <taxon>Candidatus Methanogasteraceae</taxon>
        <taxon>Candidatus Methanogaster</taxon>
    </lineage>
</organism>
<evidence type="ECO:0000256" key="1">
    <source>
        <dbReference type="ARBA" id="ARBA00022490"/>
    </source>
</evidence>
<keyword evidence="1" id="KW-0963">Cytoplasm</keyword>
<dbReference type="PANTHER" id="PTHR42872:SF6">
    <property type="entry name" value="PROTEIN-GLUTAMATE METHYLESTERASE_PROTEIN-GLUTAMINE GLUTAMINASE"/>
    <property type="match status" value="1"/>
</dbReference>
<evidence type="ECO:0000313" key="9">
    <source>
        <dbReference type="EMBL" id="QNO41832.1"/>
    </source>
</evidence>
<feature type="active site" evidence="5">
    <location>
        <position position="140"/>
    </location>
</feature>
<feature type="active site" evidence="5">
    <location>
        <position position="233"/>
    </location>
</feature>
<dbReference type="PROSITE" id="PS50122">
    <property type="entry name" value="CHEB"/>
    <property type="match status" value="1"/>
</dbReference>
<dbReference type="InterPro" id="IPR011006">
    <property type="entry name" value="CheY-like_superfamily"/>
</dbReference>
<dbReference type="EMBL" id="MT630675">
    <property type="protein sequence ID" value="QNO41832.1"/>
    <property type="molecule type" value="Genomic_DNA"/>
</dbReference>
<dbReference type="GO" id="GO:0006935">
    <property type="term" value="P:chemotaxis"/>
    <property type="evidence" value="ECO:0007669"/>
    <property type="project" value="UniProtKB-UniRule"/>
</dbReference>
<keyword evidence="2 5" id="KW-0378">Hydrolase</keyword>
<dbReference type="SUPFAM" id="SSF52738">
    <property type="entry name" value="Methylesterase CheB, C-terminal domain"/>
    <property type="match status" value="1"/>
</dbReference>
<reference evidence="9" key="1">
    <citation type="submission" date="2020-06" db="EMBL/GenBank/DDBJ databases">
        <title>Unique genomic features of the anaerobic methanotrophic archaea.</title>
        <authorList>
            <person name="Chadwick G.L."/>
            <person name="Skennerton C.T."/>
            <person name="Laso-Perez R."/>
            <person name="Leu A.O."/>
            <person name="Speth D.R."/>
            <person name="Yu H."/>
            <person name="Morgan-Lang C."/>
            <person name="Hatzenpichler R."/>
            <person name="Goudeau D."/>
            <person name="Malmstrom R."/>
            <person name="Brazelton W.J."/>
            <person name="Woyke T."/>
            <person name="Hallam S.J."/>
            <person name="Tyson G.W."/>
            <person name="Wegener G."/>
            <person name="Boetius A."/>
            <person name="Orphan V."/>
        </authorList>
    </citation>
    <scope>NUCLEOTIDE SEQUENCE</scope>
</reference>
<dbReference type="InterPro" id="IPR001789">
    <property type="entry name" value="Sig_transdc_resp-reg_receiver"/>
</dbReference>
<feature type="domain" description="Response regulatory" evidence="7">
    <location>
        <begin position="1"/>
        <end position="71"/>
    </location>
</feature>
<feature type="domain" description="CheB-type methylesterase" evidence="8">
    <location>
        <begin position="102"/>
        <end position="288"/>
    </location>
</feature>
<keyword evidence="5" id="KW-0145">Chemotaxis</keyword>
<feature type="active site" evidence="5">
    <location>
        <position position="114"/>
    </location>
</feature>
<dbReference type="EMBL" id="MT631370">
    <property type="protein sequence ID" value="QNO49046.1"/>
    <property type="molecule type" value="Genomic_DNA"/>
</dbReference>